<keyword evidence="7" id="KW-1185">Reference proteome</keyword>
<organism evidence="6 7">
    <name type="scientific">Panicum miliaceum</name>
    <name type="common">Proso millet</name>
    <name type="synonym">Broomcorn millet</name>
    <dbReference type="NCBI Taxonomy" id="4540"/>
    <lineage>
        <taxon>Eukaryota</taxon>
        <taxon>Viridiplantae</taxon>
        <taxon>Streptophyta</taxon>
        <taxon>Embryophyta</taxon>
        <taxon>Tracheophyta</taxon>
        <taxon>Spermatophyta</taxon>
        <taxon>Magnoliopsida</taxon>
        <taxon>Liliopsida</taxon>
        <taxon>Poales</taxon>
        <taxon>Poaceae</taxon>
        <taxon>PACMAD clade</taxon>
        <taxon>Panicoideae</taxon>
        <taxon>Panicodae</taxon>
        <taxon>Paniceae</taxon>
        <taxon>Panicinae</taxon>
        <taxon>Panicum</taxon>
        <taxon>Panicum sect. Panicum</taxon>
    </lineage>
</organism>
<evidence type="ECO:0000259" key="5">
    <source>
        <dbReference type="SMART" id="SM01142"/>
    </source>
</evidence>
<dbReference type="GO" id="GO:0016787">
    <property type="term" value="F:hydrolase activity"/>
    <property type="evidence" value="ECO:0007669"/>
    <property type="project" value="UniProtKB-KW"/>
</dbReference>
<evidence type="ECO:0000313" key="7">
    <source>
        <dbReference type="Proteomes" id="UP000275267"/>
    </source>
</evidence>
<evidence type="ECO:0000313" key="6">
    <source>
        <dbReference type="EMBL" id="RLN36055.1"/>
    </source>
</evidence>
<dbReference type="OrthoDB" id="64767at2759"/>
<name>A0A3L6TCL5_PANMI</name>
<dbReference type="PANTHER" id="PTHR12131:SF25">
    <property type="entry name" value="DEXH-BOX ATP-DEPENDENT RNA HELICASE DEXH9"/>
    <property type="match status" value="1"/>
</dbReference>
<dbReference type="GO" id="GO:0004386">
    <property type="term" value="F:helicase activity"/>
    <property type="evidence" value="ECO:0007669"/>
    <property type="project" value="UniProtKB-KW"/>
</dbReference>
<dbReference type="GO" id="GO:0000460">
    <property type="term" value="P:maturation of 5.8S rRNA"/>
    <property type="evidence" value="ECO:0007669"/>
    <property type="project" value="TreeGrafter"/>
</dbReference>
<feature type="domain" description="ATP-dependent RNA helicase Ski2/MTR4 C-terminal" evidence="5">
    <location>
        <begin position="74"/>
        <end position="208"/>
    </location>
</feature>
<dbReference type="EMBL" id="PQIB02000002">
    <property type="protein sequence ID" value="RLN36055.1"/>
    <property type="molecule type" value="Genomic_DNA"/>
</dbReference>
<dbReference type="PANTHER" id="PTHR12131">
    <property type="entry name" value="ATP-DEPENDENT RNA AND DNA HELICASE"/>
    <property type="match status" value="1"/>
</dbReference>
<dbReference type="GO" id="GO:0005524">
    <property type="term" value="F:ATP binding"/>
    <property type="evidence" value="ECO:0007669"/>
    <property type="project" value="UniProtKB-KW"/>
</dbReference>
<dbReference type="InterPro" id="IPR012961">
    <property type="entry name" value="Ski2/MTR4_C"/>
</dbReference>
<reference evidence="7" key="1">
    <citation type="journal article" date="2019" name="Nat. Commun.">
        <title>The genome of broomcorn millet.</title>
        <authorList>
            <person name="Zou C."/>
            <person name="Miki D."/>
            <person name="Li D."/>
            <person name="Tang Q."/>
            <person name="Xiao L."/>
            <person name="Rajput S."/>
            <person name="Deng P."/>
            <person name="Jia W."/>
            <person name="Huang R."/>
            <person name="Zhang M."/>
            <person name="Sun Y."/>
            <person name="Hu J."/>
            <person name="Fu X."/>
            <person name="Schnable P.S."/>
            <person name="Li F."/>
            <person name="Zhang H."/>
            <person name="Feng B."/>
            <person name="Zhu X."/>
            <person name="Liu R."/>
            <person name="Schnable J.C."/>
            <person name="Zhu J.-K."/>
            <person name="Zhang H."/>
        </authorList>
    </citation>
    <scope>NUCLEOTIDE SEQUENCE [LARGE SCALE GENOMIC DNA]</scope>
</reference>
<dbReference type="SMART" id="SM01142">
    <property type="entry name" value="DSHCT"/>
    <property type="match status" value="1"/>
</dbReference>
<dbReference type="Pfam" id="PF08148">
    <property type="entry name" value="DSHCT"/>
    <property type="match status" value="1"/>
</dbReference>
<dbReference type="Gene3D" id="1.10.3380.30">
    <property type="match status" value="1"/>
</dbReference>
<dbReference type="GO" id="GO:0005634">
    <property type="term" value="C:nucleus"/>
    <property type="evidence" value="ECO:0007669"/>
    <property type="project" value="TreeGrafter"/>
</dbReference>
<comment type="caution">
    <text evidence="6">The sequence shown here is derived from an EMBL/GenBank/DDBJ whole genome shotgun (WGS) entry which is preliminary data.</text>
</comment>
<evidence type="ECO:0000256" key="1">
    <source>
        <dbReference type="ARBA" id="ARBA00022741"/>
    </source>
</evidence>
<dbReference type="AlphaFoldDB" id="A0A3L6TCL5"/>
<dbReference type="Proteomes" id="UP000275267">
    <property type="component" value="Unassembled WGS sequence"/>
</dbReference>
<evidence type="ECO:0000256" key="4">
    <source>
        <dbReference type="ARBA" id="ARBA00022840"/>
    </source>
</evidence>
<dbReference type="InterPro" id="IPR050699">
    <property type="entry name" value="RNA-DNA_Helicase"/>
</dbReference>
<accession>A0A3L6TCL5</accession>
<keyword evidence="3" id="KW-0347">Helicase</keyword>
<proteinExistence type="predicted"/>
<evidence type="ECO:0000256" key="3">
    <source>
        <dbReference type="ARBA" id="ARBA00022806"/>
    </source>
</evidence>
<dbReference type="STRING" id="4540.A0A3L6TCL5"/>
<protein>
    <recommendedName>
        <fullName evidence="5">ATP-dependent RNA helicase Ski2/MTR4 C-terminal domain-containing protein</fullName>
    </recommendedName>
</protein>
<gene>
    <name evidence="6" type="ORF">C2845_PM03G04490</name>
</gene>
<keyword evidence="2" id="KW-0378">Hydrolase</keyword>
<sequence length="208" mass="23640">MPLKIDGQSSIGIYVPKDLLPVEARENTLRKVEVLSRFAKDGIPLLDPAEDSKVQSKDFRKATRRIEALDGLFEKHDIRSSAHIQQKLKVLHVKQELSAKIKSIKKTMRSSTALAFKDELKARKQIQIDVESFVSSFRPDIMEAVYSWAKGSKFYQIMETTQVFEGSLIRAIRRLEEVLQPLILASKSIGETELEAKLERQSARSRGT</sequence>
<evidence type="ECO:0000256" key="2">
    <source>
        <dbReference type="ARBA" id="ARBA00022801"/>
    </source>
</evidence>
<keyword evidence="4" id="KW-0067">ATP-binding</keyword>
<keyword evidence="1" id="KW-0547">Nucleotide-binding</keyword>